<dbReference type="HOGENOM" id="CLU_861660_0_0_1"/>
<dbReference type="InterPro" id="IPR021099">
    <property type="entry name" value="PORR_domain"/>
</dbReference>
<dbReference type="Pfam" id="PF11955">
    <property type="entry name" value="PORR"/>
    <property type="match status" value="1"/>
</dbReference>
<feature type="domain" description="PORR" evidence="1">
    <location>
        <begin position="4"/>
        <end position="311"/>
    </location>
</feature>
<dbReference type="PANTHER" id="PTHR31476">
    <property type="entry name" value="PROTEIN WHAT'S THIS FACTOR 1 HOMOLOG, CHLOROPLASTIC"/>
    <property type="match status" value="1"/>
</dbReference>
<dbReference type="InterPro" id="IPR045040">
    <property type="entry name" value="PORR_fam"/>
</dbReference>
<dbReference type="PANTHER" id="PTHR31476:SF4">
    <property type="entry name" value="PROTEIN WHAT'S THIS FACTOR 1 HOMOLOG, CHLOROPLASTIC"/>
    <property type="match status" value="1"/>
</dbReference>
<dbReference type="GO" id="GO:0003723">
    <property type="term" value="F:RNA binding"/>
    <property type="evidence" value="ECO:0007669"/>
    <property type="project" value="InterPro"/>
</dbReference>
<dbReference type="Proteomes" id="UP000001514">
    <property type="component" value="Unassembled WGS sequence"/>
</dbReference>
<name>D8T9E9_SELML</name>
<sequence>MRELEKAQRLALRIRSAIVLHHRWTMPVEHCYALGSDLGMDPEAVHRFLLQNPGAFPMVSCDVKFSSTARDLVSQERQIPKEPYAAFVIRKLLMLSQKEMLPTAKLLRCECFDFPELTRVFSHNPSFFHWDRARLLWGRLRLVSWDPELAITAREKTLAMLRKVPEEEMFGAGSGIIPLENDGGMETIQSPQELARLYRQPMISPYDRSRFSVVNKELERHRKMSVIHEFLSLTRSKSAAVSDLHDFHQELGLDEQCQDLESLLRSDKRFFTMKMSLGRMVVFLNERYDLDHTPALSPYFQAKRRFLDLITIEESSATAMKAI</sequence>
<dbReference type="EMBL" id="GL377695">
    <property type="protein sequence ID" value="EFJ06735.1"/>
    <property type="molecule type" value="Genomic_DNA"/>
</dbReference>
<evidence type="ECO:0000313" key="3">
    <source>
        <dbReference type="Proteomes" id="UP000001514"/>
    </source>
</evidence>
<proteinExistence type="predicted"/>
<reference evidence="2 3" key="1">
    <citation type="journal article" date="2011" name="Science">
        <title>The Selaginella genome identifies genetic changes associated with the evolution of vascular plants.</title>
        <authorList>
            <person name="Banks J.A."/>
            <person name="Nishiyama T."/>
            <person name="Hasebe M."/>
            <person name="Bowman J.L."/>
            <person name="Gribskov M."/>
            <person name="dePamphilis C."/>
            <person name="Albert V.A."/>
            <person name="Aono N."/>
            <person name="Aoyama T."/>
            <person name="Ambrose B.A."/>
            <person name="Ashton N.W."/>
            <person name="Axtell M.J."/>
            <person name="Barker E."/>
            <person name="Barker M.S."/>
            <person name="Bennetzen J.L."/>
            <person name="Bonawitz N.D."/>
            <person name="Chapple C."/>
            <person name="Cheng C."/>
            <person name="Correa L.G."/>
            <person name="Dacre M."/>
            <person name="DeBarry J."/>
            <person name="Dreyer I."/>
            <person name="Elias M."/>
            <person name="Engstrom E.M."/>
            <person name="Estelle M."/>
            <person name="Feng L."/>
            <person name="Finet C."/>
            <person name="Floyd S.K."/>
            <person name="Frommer W.B."/>
            <person name="Fujita T."/>
            <person name="Gramzow L."/>
            <person name="Gutensohn M."/>
            <person name="Harholt J."/>
            <person name="Hattori M."/>
            <person name="Heyl A."/>
            <person name="Hirai T."/>
            <person name="Hiwatashi Y."/>
            <person name="Ishikawa M."/>
            <person name="Iwata M."/>
            <person name="Karol K.G."/>
            <person name="Koehler B."/>
            <person name="Kolukisaoglu U."/>
            <person name="Kubo M."/>
            <person name="Kurata T."/>
            <person name="Lalonde S."/>
            <person name="Li K."/>
            <person name="Li Y."/>
            <person name="Litt A."/>
            <person name="Lyons E."/>
            <person name="Manning G."/>
            <person name="Maruyama T."/>
            <person name="Michael T.P."/>
            <person name="Mikami K."/>
            <person name="Miyazaki S."/>
            <person name="Morinaga S."/>
            <person name="Murata T."/>
            <person name="Mueller-Roeber B."/>
            <person name="Nelson D.R."/>
            <person name="Obara M."/>
            <person name="Oguri Y."/>
            <person name="Olmstead R.G."/>
            <person name="Onodera N."/>
            <person name="Petersen B.L."/>
            <person name="Pils B."/>
            <person name="Prigge M."/>
            <person name="Rensing S.A."/>
            <person name="Riano-Pachon D.M."/>
            <person name="Roberts A.W."/>
            <person name="Sato Y."/>
            <person name="Scheller H.V."/>
            <person name="Schulz B."/>
            <person name="Schulz C."/>
            <person name="Shakirov E.V."/>
            <person name="Shibagaki N."/>
            <person name="Shinohara N."/>
            <person name="Shippen D.E."/>
            <person name="Soerensen I."/>
            <person name="Sotooka R."/>
            <person name="Sugimoto N."/>
            <person name="Sugita M."/>
            <person name="Sumikawa N."/>
            <person name="Tanurdzic M."/>
            <person name="Theissen G."/>
            <person name="Ulvskov P."/>
            <person name="Wakazuki S."/>
            <person name="Weng J.K."/>
            <person name="Willats W.W."/>
            <person name="Wipf D."/>
            <person name="Wolf P.G."/>
            <person name="Yang L."/>
            <person name="Zimmer A.D."/>
            <person name="Zhu Q."/>
            <person name="Mitros T."/>
            <person name="Hellsten U."/>
            <person name="Loque D."/>
            <person name="Otillar R."/>
            <person name="Salamov A."/>
            <person name="Schmutz J."/>
            <person name="Shapiro H."/>
            <person name="Lindquist E."/>
            <person name="Lucas S."/>
            <person name="Rokhsar D."/>
            <person name="Grigoriev I.V."/>
        </authorList>
    </citation>
    <scope>NUCLEOTIDE SEQUENCE [LARGE SCALE GENOMIC DNA]</scope>
</reference>
<keyword evidence="3" id="KW-1185">Reference proteome</keyword>
<accession>D8T9E9</accession>
<evidence type="ECO:0000313" key="2">
    <source>
        <dbReference type="EMBL" id="EFJ06735.1"/>
    </source>
</evidence>
<dbReference type="AlphaFoldDB" id="D8T9E9"/>
<organism evidence="3">
    <name type="scientific">Selaginella moellendorffii</name>
    <name type="common">Spikemoss</name>
    <dbReference type="NCBI Taxonomy" id="88036"/>
    <lineage>
        <taxon>Eukaryota</taxon>
        <taxon>Viridiplantae</taxon>
        <taxon>Streptophyta</taxon>
        <taxon>Embryophyta</taxon>
        <taxon>Tracheophyta</taxon>
        <taxon>Lycopodiopsida</taxon>
        <taxon>Selaginellales</taxon>
        <taxon>Selaginellaceae</taxon>
        <taxon>Selaginella</taxon>
    </lineage>
</organism>
<evidence type="ECO:0000259" key="1">
    <source>
        <dbReference type="Pfam" id="PF11955"/>
    </source>
</evidence>
<dbReference type="InParanoid" id="D8T9E9"/>
<dbReference type="Gramene" id="EFJ06735">
    <property type="protein sequence ID" value="EFJ06735"/>
    <property type="gene ID" value="SELMODRAFT_451389"/>
</dbReference>
<dbReference type="KEGG" id="smo:SELMODRAFT_451389"/>
<protein>
    <submittedName>
        <fullName evidence="2">Uncharacterized protein RPD1L8-2</fullName>
    </submittedName>
</protein>
<gene>
    <name evidence="2" type="primary">RPD1L8-2</name>
    <name evidence="2" type="ORF">SELMODRAFT_451389</name>
</gene>